<proteinExistence type="predicted"/>
<dbReference type="Pfam" id="PF11716">
    <property type="entry name" value="MDMPI_N"/>
    <property type="match status" value="1"/>
</dbReference>
<evidence type="ECO:0000313" key="2">
    <source>
        <dbReference type="EMBL" id="KJK45048.1"/>
    </source>
</evidence>
<dbReference type="InterPro" id="IPR034660">
    <property type="entry name" value="DinB/YfiT-like"/>
</dbReference>
<gene>
    <name evidence="2" type="ORF">UK23_27600</name>
</gene>
<dbReference type="Proteomes" id="UP000033393">
    <property type="component" value="Unassembled WGS sequence"/>
</dbReference>
<dbReference type="GO" id="GO:0046872">
    <property type="term" value="F:metal ion binding"/>
    <property type="evidence" value="ECO:0007669"/>
    <property type="project" value="InterPro"/>
</dbReference>
<dbReference type="OrthoDB" id="154293at2"/>
<sequence length="219" mass="24216">MTNAPIYDATKQRITELVDGADPHTPVAATPGWSVKDVVAHLAGGLRDFVDRRFDGVESGEWGERQVRDRRDNSLDDAFAEWEANRALAEPLFDTPMGSVLIAEVVQHEHDLRAAVGVPGDRDGVAVRAALTKPLQQLDQRMRDNEVPALRITLEHGDRVLGHGEPEGTLRTTSFELMRAIGGRRSADQIKALDWDGDPDTWIAALALFGRHRPEPFSE</sequence>
<dbReference type="EMBL" id="JYJG01000225">
    <property type="protein sequence ID" value="KJK45048.1"/>
    <property type="molecule type" value="Genomic_DNA"/>
</dbReference>
<keyword evidence="3" id="KW-1185">Reference proteome</keyword>
<dbReference type="PATRIC" id="fig|68170.10.peg.7086"/>
<accession>A0A0F0GUG5</accession>
<feature type="domain" description="Mycothiol-dependent maleylpyruvate isomerase metal-binding" evidence="1">
    <location>
        <begin position="13"/>
        <end position="87"/>
    </location>
</feature>
<name>A0A0F0GUG5_LENAE</name>
<protein>
    <recommendedName>
        <fullName evidence="1">Mycothiol-dependent maleylpyruvate isomerase metal-binding domain-containing protein</fullName>
    </recommendedName>
</protein>
<dbReference type="RefSeq" id="WP_045314568.1">
    <property type="nucleotide sequence ID" value="NZ_JYJG01000225.1"/>
</dbReference>
<dbReference type="STRING" id="68170.GCA_000974445_02080"/>
<comment type="caution">
    <text evidence="2">The sequence shown here is derived from an EMBL/GenBank/DDBJ whole genome shotgun (WGS) entry which is preliminary data.</text>
</comment>
<evidence type="ECO:0000259" key="1">
    <source>
        <dbReference type="Pfam" id="PF11716"/>
    </source>
</evidence>
<reference evidence="2 3" key="1">
    <citation type="submission" date="2015-02" db="EMBL/GenBank/DDBJ databases">
        <authorList>
            <person name="Ju K.-S."/>
            <person name="Doroghazi J.R."/>
            <person name="Metcalf W."/>
        </authorList>
    </citation>
    <scope>NUCLEOTIDE SEQUENCE [LARGE SCALE GENOMIC DNA]</scope>
    <source>
        <strain evidence="2 3">NRRL B-16140</strain>
    </source>
</reference>
<dbReference type="InterPro" id="IPR024344">
    <property type="entry name" value="MDMPI_metal-binding"/>
</dbReference>
<dbReference type="InterPro" id="IPR017517">
    <property type="entry name" value="Maleyloyr_isom"/>
</dbReference>
<dbReference type="eggNOG" id="ENOG5032VFI">
    <property type="taxonomic scope" value="Bacteria"/>
</dbReference>
<evidence type="ECO:0000313" key="3">
    <source>
        <dbReference type="Proteomes" id="UP000033393"/>
    </source>
</evidence>
<dbReference type="NCBIfam" id="TIGR03083">
    <property type="entry name" value="maleylpyruvate isomerase family mycothiol-dependent enzyme"/>
    <property type="match status" value="1"/>
</dbReference>
<dbReference type="SUPFAM" id="SSF109854">
    <property type="entry name" value="DinB/YfiT-like putative metalloenzymes"/>
    <property type="match status" value="1"/>
</dbReference>
<organism evidence="2 3">
    <name type="scientific">Lentzea aerocolonigenes</name>
    <name type="common">Lechevalieria aerocolonigenes</name>
    <name type="synonym">Saccharothrix aerocolonigenes</name>
    <dbReference type="NCBI Taxonomy" id="68170"/>
    <lineage>
        <taxon>Bacteria</taxon>
        <taxon>Bacillati</taxon>
        <taxon>Actinomycetota</taxon>
        <taxon>Actinomycetes</taxon>
        <taxon>Pseudonocardiales</taxon>
        <taxon>Pseudonocardiaceae</taxon>
        <taxon>Lentzea</taxon>
    </lineage>
</organism>
<dbReference type="AlphaFoldDB" id="A0A0F0GUG5"/>